<dbReference type="Gene3D" id="3.30.300.210">
    <property type="entry name" value="Nutrient germinant receptor protein C, domain 3"/>
    <property type="match status" value="1"/>
</dbReference>
<keyword evidence="11" id="KW-1185">Reference proteome</keyword>
<keyword evidence="7" id="KW-0449">Lipoprotein</keyword>
<accession>A0A0A3IGJ3</accession>
<protein>
    <submittedName>
        <fullName evidence="10">Spore gernimation protein</fullName>
    </submittedName>
</protein>
<dbReference type="PROSITE" id="PS51257">
    <property type="entry name" value="PROKAR_LIPOPROTEIN"/>
    <property type="match status" value="1"/>
</dbReference>
<dbReference type="PANTHER" id="PTHR35789:SF1">
    <property type="entry name" value="SPORE GERMINATION PROTEIN B3"/>
    <property type="match status" value="1"/>
</dbReference>
<evidence type="ECO:0000313" key="10">
    <source>
        <dbReference type="EMBL" id="KGR83881.1"/>
    </source>
</evidence>
<evidence type="ECO:0000259" key="9">
    <source>
        <dbReference type="Pfam" id="PF25198"/>
    </source>
</evidence>
<dbReference type="Proteomes" id="UP000030437">
    <property type="component" value="Unassembled WGS sequence"/>
</dbReference>
<dbReference type="OrthoDB" id="2433998at2"/>
<evidence type="ECO:0000256" key="3">
    <source>
        <dbReference type="ARBA" id="ARBA00022544"/>
    </source>
</evidence>
<feature type="domain" description="Spore germination protein N-terminal" evidence="9">
    <location>
        <begin position="28"/>
        <end position="201"/>
    </location>
</feature>
<dbReference type="InterPro" id="IPR008844">
    <property type="entry name" value="Spore_GerAC-like"/>
</dbReference>
<dbReference type="STRING" id="1220589.CD32_14380"/>
<comment type="subcellular location">
    <subcellularLocation>
        <location evidence="1">Membrane</location>
        <topology evidence="1">Lipid-anchor</topology>
    </subcellularLocation>
</comment>
<evidence type="ECO:0000256" key="2">
    <source>
        <dbReference type="ARBA" id="ARBA00007886"/>
    </source>
</evidence>
<evidence type="ECO:0000256" key="5">
    <source>
        <dbReference type="ARBA" id="ARBA00023136"/>
    </source>
</evidence>
<dbReference type="Pfam" id="PF25198">
    <property type="entry name" value="Spore_GerAC_N"/>
    <property type="match status" value="1"/>
</dbReference>
<evidence type="ECO:0000256" key="4">
    <source>
        <dbReference type="ARBA" id="ARBA00022729"/>
    </source>
</evidence>
<dbReference type="InterPro" id="IPR046953">
    <property type="entry name" value="Spore_GerAC-like_C"/>
</dbReference>
<reference evidence="10 11" key="1">
    <citation type="submission" date="2014-02" db="EMBL/GenBank/DDBJ databases">
        <title>Draft genome sequence of Lysinibacillus odysseyi NBRC 100172.</title>
        <authorList>
            <person name="Zhang F."/>
            <person name="Wang G."/>
            <person name="Zhang L."/>
        </authorList>
    </citation>
    <scope>NUCLEOTIDE SEQUENCE [LARGE SCALE GENOMIC DNA]</scope>
    <source>
        <strain evidence="10 11">NBRC 100172</strain>
    </source>
</reference>
<comment type="similarity">
    <text evidence="2">Belongs to the GerABKC lipoprotein family.</text>
</comment>
<proteinExistence type="inferred from homology"/>
<keyword evidence="4" id="KW-0732">Signal</keyword>
<dbReference type="GO" id="GO:0016020">
    <property type="term" value="C:membrane"/>
    <property type="evidence" value="ECO:0007669"/>
    <property type="project" value="UniProtKB-SubCell"/>
</dbReference>
<name>A0A0A3IGJ3_9BACI</name>
<keyword evidence="5" id="KW-0472">Membrane</keyword>
<dbReference type="InterPro" id="IPR057336">
    <property type="entry name" value="GerAC_N"/>
</dbReference>
<keyword evidence="6" id="KW-0564">Palmitate</keyword>
<dbReference type="AlphaFoldDB" id="A0A0A3IGJ3"/>
<evidence type="ECO:0000256" key="6">
    <source>
        <dbReference type="ARBA" id="ARBA00023139"/>
    </source>
</evidence>
<dbReference type="Pfam" id="PF05504">
    <property type="entry name" value="Spore_GerAC"/>
    <property type="match status" value="1"/>
</dbReference>
<dbReference type="GO" id="GO:0009847">
    <property type="term" value="P:spore germination"/>
    <property type="evidence" value="ECO:0007669"/>
    <property type="project" value="InterPro"/>
</dbReference>
<dbReference type="InterPro" id="IPR038501">
    <property type="entry name" value="Spore_GerAC_C_sf"/>
</dbReference>
<organism evidence="10 11">
    <name type="scientific">Lysinibacillus odysseyi 34hs-1 = NBRC 100172</name>
    <dbReference type="NCBI Taxonomy" id="1220589"/>
    <lineage>
        <taxon>Bacteria</taxon>
        <taxon>Bacillati</taxon>
        <taxon>Bacillota</taxon>
        <taxon>Bacilli</taxon>
        <taxon>Bacillales</taxon>
        <taxon>Bacillaceae</taxon>
        <taxon>Lysinibacillus</taxon>
    </lineage>
</organism>
<dbReference type="EMBL" id="JPVP01000057">
    <property type="protein sequence ID" value="KGR83881.1"/>
    <property type="molecule type" value="Genomic_DNA"/>
</dbReference>
<evidence type="ECO:0000256" key="7">
    <source>
        <dbReference type="ARBA" id="ARBA00023288"/>
    </source>
</evidence>
<comment type="caution">
    <text evidence="10">The sequence shown here is derived from an EMBL/GenBank/DDBJ whole genome shotgun (WGS) entry which is preliminary data.</text>
</comment>
<dbReference type="PANTHER" id="PTHR35789">
    <property type="entry name" value="SPORE GERMINATION PROTEIN B3"/>
    <property type="match status" value="1"/>
</dbReference>
<evidence type="ECO:0000259" key="8">
    <source>
        <dbReference type="Pfam" id="PF05504"/>
    </source>
</evidence>
<feature type="domain" description="Spore germination GerAC-like C-terminal" evidence="8">
    <location>
        <begin position="224"/>
        <end position="371"/>
    </location>
</feature>
<dbReference type="eggNOG" id="ENOG502ZCHB">
    <property type="taxonomic scope" value="Bacteria"/>
</dbReference>
<dbReference type="NCBIfam" id="TIGR02887">
    <property type="entry name" value="spore_ger_x_C"/>
    <property type="match status" value="1"/>
</dbReference>
<evidence type="ECO:0000313" key="11">
    <source>
        <dbReference type="Proteomes" id="UP000030437"/>
    </source>
</evidence>
<dbReference type="RefSeq" id="WP_036155796.1">
    <property type="nucleotide sequence ID" value="NZ_AVCX01000004.1"/>
</dbReference>
<sequence>MLNKQIKNRLGFLLLLPLFILLSGCEFKDIDKDVFVAMIAIDQSDEADKPYKITLKLYEPSSSFKDAPQPTYSYLTQAGETLSEAIRLMEAYSDKELQFGHTKLIVIGEDLVQADKSKEILDFLLRRPDIQMIAWIAVGRPSAEKIIKMVPQGETSAYPELFNYFDHTGTESQYIVTTYLFNFRRDMKAWGIDPVLPIIRINEKDSHFEIDKSLIVRDSMEPHEFDPLNTSLYTMLTKGTDRADLAINEDDEYFIARIDRLKTKHSVTIKGGNKIELDIKIKLYGYISESKKNLDSKDLPFYNKLLKAESEEKFTKFFTDMKELGFDPLGFGLDYRSRTLHNRRMSKEEWEEAYRNAKINLSVTPQLKSTGSIQ</sequence>
<gene>
    <name evidence="10" type="ORF">CD32_14380</name>
</gene>
<evidence type="ECO:0000256" key="1">
    <source>
        <dbReference type="ARBA" id="ARBA00004635"/>
    </source>
</evidence>
<keyword evidence="3" id="KW-0309">Germination</keyword>